<comment type="caution">
    <text evidence="2">The sequence shown here is derived from an EMBL/GenBank/DDBJ whole genome shotgun (WGS) entry which is preliminary data.</text>
</comment>
<evidence type="ECO:0000313" key="2">
    <source>
        <dbReference type="EMBL" id="KAK9969736.1"/>
    </source>
</evidence>
<evidence type="ECO:0008006" key="4">
    <source>
        <dbReference type="Google" id="ProtNLM"/>
    </source>
</evidence>
<protein>
    <recommendedName>
        <fullName evidence="4">AIG1-type G domain-containing protein</fullName>
    </recommendedName>
</protein>
<dbReference type="Proteomes" id="UP001479290">
    <property type="component" value="Unassembled WGS sequence"/>
</dbReference>
<gene>
    <name evidence="2" type="ORF">ABG768_027885</name>
</gene>
<evidence type="ECO:0000256" key="1">
    <source>
        <dbReference type="SAM" id="Phobius"/>
    </source>
</evidence>
<reference evidence="2 3" key="1">
    <citation type="submission" date="2024-05" db="EMBL/GenBank/DDBJ databases">
        <title>A high-quality chromosomal-level genome assembly of Topmouth culter (Culter alburnus).</title>
        <authorList>
            <person name="Zhao H."/>
        </authorList>
    </citation>
    <scope>NUCLEOTIDE SEQUENCE [LARGE SCALE GENOMIC DNA]</scope>
    <source>
        <strain evidence="2">CATC2023</strain>
        <tissue evidence="2">Muscle</tissue>
    </source>
</reference>
<name>A0AAW2A7P6_CULAL</name>
<accession>A0AAW2A7P6</accession>
<proteinExistence type="predicted"/>
<dbReference type="PANTHER" id="PTHR34488">
    <property type="entry name" value="SI:CH211-245H14.1-RELATED"/>
    <property type="match status" value="1"/>
</dbReference>
<keyword evidence="1" id="KW-1133">Transmembrane helix</keyword>
<dbReference type="EMBL" id="JAWDJR010000009">
    <property type="protein sequence ID" value="KAK9969736.1"/>
    <property type="molecule type" value="Genomic_DNA"/>
</dbReference>
<evidence type="ECO:0000313" key="3">
    <source>
        <dbReference type="Proteomes" id="UP001479290"/>
    </source>
</evidence>
<organism evidence="2 3">
    <name type="scientific">Culter alburnus</name>
    <name type="common">Topmouth culter</name>
    <dbReference type="NCBI Taxonomy" id="194366"/>
    <lineage>
        <taxon>Eukaryota</taxon>
        <taxon>Metazoa</taxon>
        <taxon>Chordata</taxon>
        <taxon>Craniata</taxon>
        <taxon>Vertebrata</taxon>
        <taxon>Euteleostomi</taxon>
        <taxon>Actinopterygii</taxon>
        <taxon>Neopterygii</taxon>
        <taxon>Teleostei</taxon>
        <taxon>Ostariophysi</taxon>
        <taxon>Cypriniformes</taxon>
        <taxon>Xenocyprididae</taxon>
        <taxon>Xenocypridinae</taxon>
        <taxon>Culter</taxon>
    </lineage>
</organism>
<keyword evidence="1" id="KW-0472">Membrane</keyword>
<keyword evidence="1" id="KW-0812">Transmembrane</keyword>
<sequence length="174" mass="19785">MMLENESIEGKYFIIDTGKSCDLQNQILHRLRQQRPGLKEVNTVRECDVILVFCTISSRAGTDIDAALKDLNNCSASKPAIFMVLHHTFEPEKVIPDSSRYVNRMDTLTVDCLFNEDQGLLNCSRNDEALTKIAQPFKLQEQWKWNMNVIVIVTVTVAVTIIIVISTALSLWLR</sequence>
<dbReference type="PANTHER" id="PTHR34488:SF1">
    <property type="entry name" value="SI:CH211-245H14.1-RELATED"/>
    <property type="match status" value="1"/>
</dbReference>
<keyword evidence="3" id="KW-1185">Reference proteome</keyword>
<feature type="transmembrane region" description="Helical" evidence="1">
    <location>
        <begin position="149"/>
        <end position="173"/>
    </location>
</feature>
<dbReference type="AlphaFoldDB" id="A0AAW2A7P6"/>